<sequence>MDELAHLAAKAELSENLVLDTARETVERFRVVWDAEKNNLPMAAKVRDMIDAHVPSIELYRECT</sequence>
<proteinExistence type="predicted"/>
<organism evidence="1 2">
    <name type="scientific">Shinella granuli</name>
    <dbReference type="NCBI Taxonomy" id="323621"/>
    <lineage>
        <taxon>Bacteria</taxon>
        <taxon>Pseudomonadati</taxon>
        <taxon>Pseudomonadota</taxon>
        <taxon>Alphaproteobacteria</taxon>
        <taxon>Hyphomicrobiales</taxon>
        <taxon>Rhizobiaceae</taxon>
        <taxon>Shinella</taxon>
    </lineage>
</organism>
<reference evidence="1 2" key="1">
    <citation type="submission" date="2019-03" db="EMBL/GenBank/DDBJ databases">
        <title>Genomic Encyclopedia of Type Strains, Phase IV (KMG-IV): sequencing the most valuable type-strain genomes for metagenomic binning, comparative biology and taxonomic classification.</title>
        <authorList>
            <person name="Goeker M."/>
        </authorList>
    </citation>
    <scope>NUCLEOTIDE SEQUENCE [LARGE SCALE GENOMIC DNA]</scope>
    <source>
        <strain evidence="1 2">DSM 18401</strain>
    </source>
</reference>
<accession>A0A4R2BR64</accession>
<name>A0A4R2BR64_SHIGR</name>
<keyword evidence="2" id="KW-1185">Reference proteome</keyword>
<comment type="caution">
    <text evidence="1">The sequence shown here is derived from an EMBL/GenBank/DDBJ whole genome shotgun (WGS) entry which is preliminary data.</text>
</comment>
<evidence type="ECO:0000313" key="2">
    <source>
        <dbReference type="Proteomes" id="UP000295351"/>
    </source>
</evidence>
<dbReference type="Proteomes" id="UP000295351">
    <property type="component" value="Unassembled WGS sequence"/>
</dbReference>
<evidence type="ECO:0000313" key="1">
    <source>
        <dbReference type="EMBL" id="TCN30071.1"/>
    </source>
</evidence>
<gene>
    <name evidence="1" type="ORF">EV665_1691</name>
</gene>
<dbReference type="AlphaFoldDB" id="A0A4R2BR64"/>
<protein>
    <submittedName>
        <fullName evidence="1">Uncharacterized protein</fullName>
    </submittedName>
</protein>
<dbReference type="EMBL" id="SLVX01000069">
    <property type="protein sequence ID" value="TCN30071.1"/>
    <property type="molecule type" value="Genomic_DNA"/>
</dbReference>
<dbReference type="RefSeq" id="WP_345483562.1">
    <property type="nucleotide sequence ID" value="NZ_BAABEI010000016.1"/>
</dbReference>